<feature type="compositionally biased region" description="Basic residues" evidence="1">
    <location>
        <begin position="85"/>
        <end position="94"/>
    </location>
</feature>
<feature type="compositionally biased region" description="Polar residues" evidence="1">
    <location>
        <begin position="97"/>
        <end position="113"/>
    </location>
</feature>
<evidence type="ECO:0000313" key="3">
    <source>
        <dbReference type="Proteomes" id="UP000784294"/>
    </source>
</evidence>
<accession>A0A3S5ABY0</accession>
<feature type="region of interest" description="Disordered" evidence="1">
    <location>
        <begin position="76"/>
        <end position="127"/>
    </location>
</feature>
<dbReference type="AlphaFoldDB" id="A0A3S5ABY0"/>
<feature type="compositionally biased region" description="Low complexity" evidence="1">
    <location>
        <begin position="274"/>
        <end position="289"/>
    </location>
</feature>
<organism evidence="2 3">
    <name type="scientific">Protopolystoma xenopodis</name>
    <dbReference type="NCBI Taxonomy" id="117903"/>
    <lineage>
        <taxon>Eukaryota</taxon>
        <taxon>Metazoa</taxon>
        <taxon>Spiralia</taxon>
        <taxon>Lophotrochozoa</taxon>
        <taxon>Platyhelminthes</taxon>
        <taxon>Monogenea</taxon>
        <taxon>Polyopisthocotylea</taxon>
        <taxon>Polystomatidea</taxon>
        <taxon>Polystomatidae</taxon>
        <taxon>Protopolystoma</taxon>
    </lineage>
</organism>
<protein>
    <submittedName>
        <fullName evidence="2">Uncharacterized protein</fullName>
    </submittedName>
</protein>
<dbReference type="Proteomes" id="UP000784294">
    <property type="component" value="Unassembled WGS sequence"/>
</dbReference>
<keyword evidence="3" id="KW-1185">Reference proteome</keyword>
<proteinExistence type="predicted"/>
<dbReference type="EMBL" id="CAAALY010014464">
    <property type="protein sequence ID" value="VEL12329.1"/>
    <property type="molecule type" value="Genomic_DNA"/>
</dbReference>
<evidence type="ECO:0000313" key="2">
    <source>
        <dbReference type="EMBL" id="VEL12329.1"/>
    </source>
</evidence>
<sequence>MNWMKFHSRDSRVRRDANSSSVEAFEDSLSMSPNISTDKPFFGLLRSKRQIPSVSGDEESMTSTEVMNWAMSSYANKLQQQQKARQQRPSRQKGRSPYTNNQMGGSLSRSATNGPARPSLDAEHTATEQLTQWAKSIKKSYSELRDFFSRPSNLFCSQNGPNAHRATDFKDCWNPAPLADFRPDAPLTDTTDQMAIASKRLLDAVSGNSDPEALPLGTDILLKSALSDGQLVSAPPRSRKALMSEDIVSRRPGLGNHRGYQADASKGAQMMGFSPNNRQQPYRQPSQYQGYSPEHSYNSKTAYGGRPVSGYLPSLARQRGGGYAVPGDEYEVRSFLMSD</sequence>
<feature type="compositionally biased region" description="Basic and acidic residues" evidence="1">
    <location>
        <begin position="7"/>
        <end position="17"/>
    </location>
</feature>
<feature type="region of interest" description="Disordered" evidence="1">
    <location>
        <begin position="1"/>
        <end position="33"/>
    </location>
</feature>
<feature type="region of interest" description="Disordered" evidence="1">
    <location>
        <begin position="268"/>
        <end position="304"/>
    </location>
</feature>
<reference evidence="2" key="1">
    <citation type="submission" date="2018-11" db="EMBL/GenBank/DDBJ databases">
        <authorList>
            <consortium name="Pathogen Informatics"/>
        </authorList>
    </citation>
    <scope>NUCLEOTIDE SEQUENCE</scope>
</reference>
<gene>
    <name evidence="2" type="ORF">PXEA_LOCUS5769</name>
</gene>
<comment type="caution">
    <text evidence="2">The sequence shown here is derived from an EMBL/GenBank/DDBJ whole genome shotgun (WGS) entry which is preliminary data.</text>
</comment>
<evidence type="ECO:0000256" key="1">
    <source>
        <dbReference type="SAM" id="MobiDB-lite"/>
    </source>
</evidence>
<name>A0A3S5ABY0_9PLAT</name>